<dbReference type="GO" id="GO:0016052">
    <property type="term" value="P:carbohydrate catabolic process"/>
    <property type="evidence" value="ECO:0007669"/>
    <property type="project" value="TreeGrafter"/>
</dbReference>
<dbReference type="STRING" id="1123029.SAMN02745172_04113"/>
<dbReference type="SMART" id="SM00922">
    <property type="entry name" value="MR_MLE"/>
    <property type="match status" value="1"/>
</dbReference>
<dbReference type="EMBL" id="FRXO01000014">
    <property type="protein sequence ID" value="SHO67432.1"/>
    <property type="molecule type" value="Genomic_DNA"/>
</dbReference>
<evidence type="ECO:0000256" key="1">
    <source>
        <dbReference type="ARBA" id="ARBA00001946"/>
    </source>
</evidence>
<dbReference type="CDD" id="cd03316">
    <property type="entry name" value="MR_like"/>
    <property type="match status" value="1"/>
</dbReference>
<sequence length="410" mass="44899">MRVLHWTVAMRLIQPPNQGRPAVPFLPSNDNSHRGSAHMKIVAVEPFILHLPLTADSISDSTHSITHWGVVGTRIVTSDGLEGYGFTGTHADLASDRLITSCIRDCYAPLLIGEDAVEQTRLWKKLARSPALQWVGRAGITHLALAAVDVALWDLRAKQAGLPLWKFLGGATTGKVEAYNTDIGWLSFTQQQLLDGSRRAVEVDGFTRIKLKVGHDNPNVDIARLTAVREAVGPAIRIAIDGNGKWDLPTCLRFVAAARDLDIFWFEEPLWYDDVGSHAALARASAIPVALGEQLYTVDAFRGFIEAGAVAYVQPDVTRLGGITEYIQVADLALAYRLPVAPHAGEMSQVHVHLSHWHPASSILEYIPWIKDHFVEPIRVEAGIYQRPEQPGAGTTPLAASMERYGKSIG</sequence>
<keyword evidence="2" id="KW-0479">Metal-binding</keyword>
<organism evidence="5 6">
    <name type="scientific">Pseudoxanthobacter soli DSM 19599</name>
    <dbReference type="NCBI Taxonomy" id="1123029"/>
    <lineage>
        <taxon>Bacteria</taxon>
        <taxon>Pseudomonadati</taxon>
        <taxon>Pseudomonadota</taxon>
        <taxon>Alphaproteobacteria</taxon>
        <taxon>Hyphomicrobiales</taxon>
        <taxon>Segnochrobactraceae</taxon>
        <taxon>Pseudoxanthobacter</taxon>
    </lineage>
</organism>
<dbReference type="SFLD" id="SFLDS00001">
    <property type="entry name" value="Enolase"/>
    <property type="match status" value="1"/>
</dbReference>
<keyword evidence="3" id="KW-0460">Magnesium</keyword>
<dbReference type="Gene3D" id="3.30.390.10">
    <property type="entry name" value="Enolase-like, N-terminal domain"/>
    <property type="match status" value="1"/>
</dbReference>
<dbReference type="Pfam" id="PF13378">
    <property type="entry name" value="MR_MLE_C"/>
    <property type="match status" value="1"/>
</dbReference>
<gene>
    <name evidence="5" type="ORF">SAMN02745172_04113</name>
</gene>
<dbReference type="GO" id="GO:0000287">
    <property type="term" value="F:magnesium ion binding"/>
    <property type="evidence" value="ECO:0007669"/>
    <property type="project" value="TreeGrafter"/>
</dbReference>
<reference evidence="5 6" key="1">
    <citation type="submission" date="2016-12" db="EMBL/GenBank/DDBJ databases">
        <authorList>
            <person name="Song W.-J."/>
            <person name="Kurnit D.M."/>
        </authorList>
    </citation>
    <scope>NUCLEOTIDE SEQUENCE [LARGE SCALE GENOMIC DNA]</scope>
    <source>
        <strain evidence="5 6">DSM 19599</strain>
    </source>
</reference>
<dbReference type="SFLD" id="SFLDG00179">
    <property type="entry name" value="mandelate_racemase"/>
    <property type="match status" value="1"/>
</dbReference>
<dbReference type="PANTHER" id="PTHR13794:SF58">
    <property type="entry name" value="MITOCHONDRIAL ENOLASE SUPERFAMILY MEMBER 1"/>
    <property type="match status" value="1"/>
</dbReference>
<evidence type="ECO:0000313" key="6">
    <source>
        <dbReference type="Proteomes" id="UP000186406"/>
    </source>
</evidence>
<evidence type="ECO:0000256" key="2">
    <source>
        <dbReference type="ARBA" id="ARBA00022723"/>
    </source>
</evidence>
<evidence type="ECO:0000256" key="3">
    <source>
        <dbReference type="ARBA" id="ARBA00022842"/>
    </source>
</evidence>
<dbReference type="Gene3D" id="3.20.20.120">
    <property type="entry name" value="Enolase-like C-terminal domain"/>
    <property type="match status" value="1"/>
</dbReference>
<name>A0A1M7ZRH8_9HYPH</name>
<dbReference type="GO" id="GO:0016836">
    <property type="term" value="F:hydro-lyase activity"/>
    <property type="evidence" value="ECO:0007669"/>
    <property type="project" value="TreeGrafter"/>
</dbReference>
<dbReference type="InterPro" id="IPR046945">
    <property type="entry name" value="RHMD-like"/>
</dbReference>
<dbReference type="InterPro" id="IPR029065">
    <property type="entry name" value="Enolase_C-like"/>
</dbReference>
<dbReference type="InterPro" id="IPR013342">
    <property type="entry name" value="Mandelate_racemase_C"/>
</dbReference>
<dbReference type="Proteomes" id="UP000186406">
    <property type="component" value="Unassembled WGS sequence"/>
</dbReference>
<evidence type="ECO:0000259" key="4">
    <source>
        <dbReference type="SMART" id="SM00922"/>
    </source>
</evidence>
<dbReference type="PANTHER" id="PTHR13794">
    <property type="entry name" value="ENOLASE SUPERFAMILY, MANDELATE RACEMASE"/>
    <property type="match status" value="1"/>
</dbReference>
<dbReference type="InterPro" id="IPR029017">
    <property type="entry name" value="Enolase-like_N"/>
</dbReference>
<dbReference type="SUPFAM" id="SSF54826">
    <property type="entry name" value="Enolase N-terminal domain-like"/>
    <property type="match status" value="1"/>
</dbReference>
<evidence type="ECO:0000313" key="5">
    <source>
        <dbReference type="EMBL" id="SHO67432.1"/>
    </source>
</evidence>
<accession>A0A1M7ZRH8</accession>
<comment type="cofactor">
    <cofactor evidence="1">
        <name>Mg(2+)</name>
        <dbReference type="ChEBI" id="CHEBI:18420"/>
    </cofactor>
</comment>
<feature type="domain" description="Mandelate racemase/muconate lactonizing enzyme C-terminal" evidence="4">
    <location>
        <begin position="190"/>
        <end position="288"/>
    </location>
</feature>
<dbReference type="Pfam" id="PF02746">
    <property type="entry name" value="MR_MLE_N"/>
    <property type="match status" value="1"/>
</dbReference>
<dbReference type="InterPro" id="IPR036849">
    <property type="entry name" value="Enolase-like_C_sf"/>
</dbReference>
<keyword evidence="6" id="KW-1185">Reference proteome</keyword>
<dbReference type="SUPFAM" id="SSF51604">
    <property type="entry name" value="Enolase C-terminal domain-like"/>
    <property type="match status" value="1"/>
</dbReference>
<dbReference type="InterPro" id="IPR013341">
    <property type="entry name" value="Mandelate_racemase_N_dom"/>
</dbReference>
<dbReference type="AlphaFoldDB" id="A0A1M7ZRH8"/>
<protein>
    <submittedName>
        <fullName evidence="5">L-alanine-DL-glutamate epimerase</fullName>
    </submittedName>
</protein>
<proteinExistence type="predicted"/>